<keyword evidence="4" id="KW-0472">Membrane</keyword>
<evidence type="ECO:0000313" key="6">
    <source>
        <dbReference type="EMBL" id="KAB2340347.1"/>
    </source>
</evidence>
<dbReference type="OrthoDB" id="1467636at2"/>
<dbReference type="InterPro" id="IPR037730">
    <property type="entry name" value="IMP2"/>
</dbReference>
<dbReference type="PANTHER" id="PTHR46041:SF1">
    <property type="entry name" value="MITOCHONDRIAL INNER MEMBRANE PROTEASE SUBUNIT 2"/>
    <property type="match status" value="1"/>
</dbReference>
<dbReference type="Pfam" id="PF10502">
    <property type="entry name" value="Peptidase_S26"/>
    <property type="match status" value="2"/>
</dbReference>
<feature type="region of interest" description="Disordered" evidence="3">
    <location>
        <begin position="142"/>
        <end position="166"/>
    </location>
</feature>
<dbReference type="EMBL" id="WBMT01000030">
    <property type="protein sequence ID" value="KAB2340347.1"/>
    <property type="molecule type" value="Genomic_DNA"/>
</dbReference>
<dbReference type="SUPFAM" id="SSF51306">
    <property type="entry name" value="LexA/Signal peptidase"/>
    <property type="match status" value="1"/>
</dbReference>
<evidence type="ECO:0000256" key="3">
    <source>
        <dbReference type="SAM" id="MobiDB-lite"/>
    </source>
</evidence>
<feature type="domain" description="Peptidase S26" evidence="5">
    <location>
        <begin position="198"/>
        <end position="276"/>
    </location>
</feature>
<evidence type="ECO:0000256" key="2">
    <source>
        <dbReference type="ARBA" id="ARBA00022801"/>
    </source>
</evidence>
<dbReference type="Gene3D" id="2.10.109.10">
    <property type="entry name" value="Umud Fragment, subunit A"/>
    <property type="match status" value="1"/>
</dbReference>
<dbReference type="PROSITE" id="PS00501">
    <property type="entry name" value="SPASE_I_1"/>
    <property type="match status" value="1"/>
</dbReference>
<dbReference type="GO" id="GO:0016020">
    <property type="term" value="C:membrane"/>
    <property type="evidence" value="ECO:0007669"/>
    <property type="project" value="InterPro"/>
</dbReference>
<keyword evidence="4" id="KW-1133">Transmembrane helix</keyword>
<feature type="transmembrane region" description="Helical" evidence="4">
    <location>
        <begin position="193"/>
        <end position="213"/>
    </location>
</feature>
<keyword evidence="1" id="KW-0645">Protease</keyword>
<dbReference type="InterPro" id="IPR019533">
    <property type="entry name" value="Peptidase_S26"/>
</dbReference>
<dbReference type="AlphaFoldDB" id="A0A6H9YB57"/>
<comment type="caution">
    <text evidence="6">The sequence shown here is derived from an EMBL/GenBank/DDBJ whole genome shotgun (WGS) entry which is preliminary data.</text>
</comment>
<feature type="region of interest" description="Disordered" evidence="3">
    <location>
        <begin position="1"/>
        <end position="36"/>
    </location>
</feature>
<dbReference type="Proteomes" id="UP000468735">
    <property type="component" value="Unassembled WGS sequence"/>
</dbReference>
<feature type="domain" description="Peptidase S26" evidence="5">
    <location>
        <begin position="285"/>
        <end position="322"/>
    </location>
</feature>
<dbReference type="InterPro" id="IPR019756">
    <property type="entry name" value="Pept_S26A_signal_pept_1_Ser-AS"/>
</dbReference>
<dbReference type="InterPro" id="IPR036286">
    <property type="entry name" value="LexA/Signal_pep-like_sf"/>
</dbReference>
<gene>
    <name evidence="6" type="ORF">F8566_44965</name>
</gene>
<dbReference type="CDD" id="cd06530">
    <property type="entry name" value="S26_SPase_I"/>
    <property type="match status" value="1"/>
</dbReference>
<feature type="region of interest" description="Disordered" evidence="3">
    <location>
        <begin position="333"/>
        <end position="356"/>
    </location>
</feature>
<sequence>MADEHRHERRRRSDRRHQSALHLWRRPARQRARNTDRRTRLHRYVAFIQPSGGDRLARLLGDDHGRQPCRQGPGRLWRGFHRILRHRLRTMPGATSRVRPSLARLRSVLRLYRGGRGASERTGRLVRRPCFRRHRRRAAFDGGSTRCQRLPDPPDAQGRGRHGQRRVLRRTRRLAPCSGSGRTVKKRPAKKRLSLAACLAPIALLLALARRYLLLVTVRGGSMKPTLVDGERLLMVRVPGRSVRPGDIVAIRNPDGAGAPYPLLVKRVAAVADDPVPPHVPTTGESRFVPAEHLVVLGDWPHSRDSRAWGCIPNDLVIGVAVRRKEVIDALKVQRAPQPGSRAFATRPSHSGKGPP</sequence>
<name>A0A6H9YB57_9ACTN</name>
<evidence type="ECO:0000256" key="1">
    <source>
        <dbReference type="ARBA" id="ARBA00022670"/>
    </source>
</evidence>
<keyword evidence="4" id="KW-0812">Transmembrane</keyword>
<dbReference type="GO" id="GO:0006465">
    <property type="term" value="P:signal peptide processing"/>
    <property type="evidence" value="ECO:0007669"/>
    <property type="project" value="InterPro"/>
</dbReference>
<organism evidence="6 7">
    <name type="scientific">Actinomadura rudentiformis</name>
    <dbReference type="NCBI Taxonomy" id="359158"/>
    <lineage>
        <taxon>Bacteria</taxon>
        <taxon>Bacillati</taxon>
        <taxon>Actinomycetota</taxon>
        <taxon>Actinomycetes</taxon>
        <taxon>Streptosporangiales</taxon>
        <taxon>Thermomonosporaceae</taxon>
        <taxon>Actinomadura</taxon>
    </lineage>
</organism>
<keyword evidence="7" id="KW-1185">Reference proteome</keyword>
<evidence type="ECO:0000256" key="4">
    <source>
        <dbReference type="SAM" id="Phobius"/>
    </source>
</evidence>
<evidence type="ECO:0000259" key="5">
    <source>
        <dbReference type="Pfam" id="PF10502"/>
    </source>
</evidence>
<feature type="compositionally biased region" description="Basic residues" evidence="3">
    <location>
        <begin position="7"/>
        <end position="32"/>
    </location>
</feature>
<evidence type="ECO:0000313" key="7">
    <source>
        <dbReference type="Proteomes" id="UP000468735"/>
    </source>
</evidence>
<proteinExistence type="predicted"/>
<reference evidence="6 7" key="1">
    <citation type="submission" date="2019-09" db="EMBL/GenBank/DDBJ databases">
        <title>Actinomadura physcomitrii sp. nov., a novel actinomycete isolated from moss [Physcomitrium sphaericum (Ludw) Fuernr].</title>
        <authorList>
            <person name="Zhuang X."/>
            <person name="Liu C."/>
        </authorList>
    </citation>
    <scope>NUCLEOTIDE SEQUENCE [LARGE SCALE GENOMIC DNA]</scope>
    <source>
        <strain evidence="6 7">HMC1</strain>
    </source>
</reference>
<protein>
    <submittedName>
        <fullName evidence="6">S26 family signal peptidase</fullName>
    </submittedName>
</protein>
<keyword evidence="2" id="KW-0378">Hydrolase</keyword>
<dbReference type="PANTHER" id="PTHR46041">
    <property type="entry name" value="MITOCHONDRIAL INNER MEMBRANE PROTEASE SUBUNIT 2"/>
    <property type="match status" value="1"/>
</dbReference>
<accession>A0A6H9YB57</accession>
<dbReference type="GO" id="GO:0004252">
    <property type="term" value="F:serine-type endopeptidase activity"/>
    <property type="evidence" value="ECO:0007669"/>
    <property type="project" value="InterPro"/>
</dbReference>